<feature type="compositionally biased region" description="Polar residues" evidence="1">
    <location>
        <begin position="132"/>
        <end position="142"/>
    </location>
</feature>
<organism evidence="2">
    <name type="scientific">Phaeomonas parva</name>
    <dbReference type="NCBI Taxonomy" id="124430"/>
    <lineage>
        <taxon>Eukaryota</taxon>
        <taxon>Sar</taxon>
        <taxon>Stramenopiles</taxon>
        <taxon>Ochrophyta</taxon>
        <taxon>Pinguiophyceae</taxon>
        <taxon>Pinguiochrysidales</taxon>
        <taxon>Pinguiochrysidaceae</taxon>
        <taxon>Phaeomonas</taxon>
    </lineage>
</organism>
<protein>
    <submittedName>
        <fullName evidence="2">Uncharacterized protein</fullName>
    </submittedName>
</protein>
<evidence type="ECO:0000313" key="2">
    <source>
        <dbReference type="EMBL" id="CAD9263806.1"/>
    </source>
</evidence>
<sequence length="157" mass="17347">MEELSERYREAPLDLVLDCVSSLEAKDRVFDYNARVHAAGILKREPNTSGSRSNYIVIGGGFGDWFRALMFRTAGINCFGASHELFWIVFPHSRPVLDELKAAVERGALRAFIEEVPVDGFAAVEPVREVSGETSNAVQTPHPQLLPPYLASTPTLT</sequence>
<accession>A0A7S1UCA5</accession>
<evidence type="ECO:0000256" key="1">
    <source>
        <dbReference type="SAM" id="MobiDB-lite"/>
    </source>
</evidence>
<gene>
    <name evidence="2" type="ORF">PPAR1163_LOCUS22191</name>
</gene>
<reference evidence="2" key="1">
    <citation type="submission" date="2021-01" db="EMBL/GenBank/DDBJ databases">
        <authorList>
            <person name="Corre E."/>
            <person name="Pelletier E."/>
            <person name="Niang G."/>
            <person name="Scheremetjew M."/>
            <person name="Finn R."/>
            <person name="Kale V."/>
            <person name="Holt S."/>
            <person name="Cochrane G."/>
            <person name="Meng A."/>
            <person name="Brown T."/>
            <person name="Cohen L."/>
        </authorList>
    </citation>
    <scope>NUCLEOTIDE SEQUENCE</scope>
    <source>
        <strain evidence="2">CCMP2877</strain>
    </source>
</reference>
<name>A0A7S1UCA5_9STRA</name>
<feature type="region of interest" description="Disordered" evidence="1">
    <location>
        <begin position="132"/>
        <end position="157"/>
    </location>
</feature>
<dbReference type="EMBL" id="HBGJ01035025">
    <property type="protein sequence ID" value="CAD9263806.1"/>
    <property type="molecule type" value="Transcribed_RNA"/>
</dbReference>
<proteinExistence type="predicted"/>
<dbReference type="AlphaFoldDB" id="A0A7S1UCA5"/>